<dbReference type="Gene3D" id="3.60.15.10">
    <property type="entry name" value="Ribonuclease Z/Hydroxyacylglutathione hydrolase-like"/>
    <property type="match status" value="1"/>
</dbReference>
<sequence length="293" mass="31954">WLNCNQIVLLDDGGGVVIDTGHSSCANETLRLIAAPENLGATPLTRVINTHCHADHMGGNAALARRYDCPIAIPAADADNVRTWNRAAFLLDYADHAIDRFDYTDTLDVGDEFRAGGFTWQELAAPGHDANALIFWCERNRLLITGDALWENGLGVMFPEPTLEHALSGAYATLNRIEALAPRWIIPGHGAPFTDARGAIERARHKLDGFAADPKKNARHALKALLSFTLLARRRMRVSALLAYVIDVPCFRDLNDRYLGEPLAALAEQLVTELVNAKAARIEAGCITPTQAA</sequence>
<evidence type="ECO:0000313" key="2">
    <source>
        <dbReference type="EMBL" id="OGI64660.1"/>
    </source>
</evidence>
<dbReference type="Proteomes" id="UP000179076">
    <property type="component" value="Unassembled WGS sequence"/>
</dbReference>
<dbReference type="SUPFAM" id="SSF56281">
    <property type="entry name" value="Metallo-hydrolase/oxidoreductase"/>
    <property type="match status" value="1"/>
</dbReference>
<dbReference type="SMART" id="SM00849">
    <property type="entry name" value="Lactamase_B"/>
    <property type="match status" value="1"/>
</dbReference>
<feature type="domain" description="Metallo-beta-lactamase" evidence="1">
    <location>
        <begin position="3"/>
        <end position="189"/>
    </location>
</feature>
<protein>
    <recommendedName>
        <fullName evidence="1">Metallo-beta-lactamase domain-containing protein</fullName>
    </recommendedName>
</protein>
<name>A0A1F6V4N3_9PROT</name>
<dbReference type="InterPro" id="IPR036866">
    <property type="entry name" value="RibonucZ/Hydroxyglut_hydro"/>
</dbReference>
<proteinExistence type="predicted"/>
<comment type="caution">
    <text evidence="2">The sequence shown here is derived from an EMBL/GenBank/DDBJ whole genome shotgun (WGS) entry which is preliminary data.</text>
</comment>
<dbReference type="CDD" id="cd06262">
    <property type="entry name" value="metallo-hydrolase-like_MBL-fold"/>
    <property type="match status" value="1"/>
</dbReference>
<feature type="non-terminal residue" evidence="2">
    <location>
        <position position="1"/>
    </location>
</feature>
<dbReference type="EMBL" id="MFSP01000127">
    <property type="protein sequence ID" value="OGI64660.1"/>
    <property type="molecule type" value="Genomic_DNA"/>
</dbReference>
<gene>
    <name evidence="2" type="ORF">A2W18_07410</name>
</gene>
<dbReference type="InterPro" id="IPR001279">
    <property type="entry name" value="Metallo-B-lactamas"/>
</dbReference>
<dbReference type="PANTHER" id="PTHR42951:SF14">
    <property type="entry name" value="METALLO-BETA-LACTAMASE SUPERFAMILY PROTEIN"/>
    <property type="match status" value="1"/>
</dbReference>
<dbReference type="Pfam" id="PF00753">
    <property type="entry name" value="Lactamase_B"/>
    <property type="match status" value="1"/>
</dbReference>
<accession>A0A1F6V4N3</accession>
<reference evidence="2 3" key="1">
    <citation type="journal article" date="2016" name="Nat. Commun.">
        <title>Thousands of microbial genomes shed light on interconnected biogeochemical processes in an aquifer system.</title>
        <authorList>
            <person name="Anantharaman K."/>
            <person name="Brown C.T."/>
            <person name="Hug L.A."/>
            <person name="Sharon I."/>
            <person name="Castelle C.J."/>
            <person name="Probst A.J."/>
            <person name="Thomas B.C."/>
            <person name="Singh A."/>
            <person name="Wilkins M.J."/>
            <person name="Karaoz U."/>
            <person name="Brodie E.L."/>
            <person name="Williams K.H."/>
            <person name="Hubbard S.S."/>
            <person name="Banfield J.F."/>
        </authorList>
    </citation>
    <scope>NUCLEOTIDE SEQUENCE [LARGE SCALE GENOMIC DNA]</scope>
</reference>
<evidence type="ECO:0000313" key="3">
    <source>
        <dbReference type="Proteomes" id="UP000179076"/>
    </source>
</evidence>
<evidence type="ECO:0000259" key="1">
    <source>
        <dbReference type="SMART" id="SM00849"/>
    </source>
</evidence>
<dbReference type="InterPro" id="IPR050855">
    <property type="entry name" value="NDM-1-like"/>
</dbReference>
<dbReference type="AlphaFoldDB" id="A0A1F6V4N3"/>
<organism evidence="2 3">
    <name type="scientific">Candidatus Muproteobacteria bacterium RBG_16_60_9</name>
    <dbReference type="NCBI Taxonomy" id="1817755"/>
    <lineage>
        <taxon>Bacteria</taxon>
        <taxon>Pseudomonadati</taxon>
        <taxon>Pseudomonadota</taxon>
        <taxon>Candidatus Muproteobacteria</taxon>
    </lineage>
</organism>
<dbReference type="PANTHER" id="PTHR42951">
    <property type="entry name" value="METALLO-BETA-LACTAMASE DOMAIN-CONTAINING"/>
    <property type="match status" value="1"/>
</dbReference>